<keyword evidence="2" id="KW-1185">Reference proteome</keyword>
<comment type="caution">
    <text evidence="1">The sequence shown here is derived from an EMBL/GenBank/DDBJ whole genome shotgun (WGS) entry which is preliminary data.</text>
</comment>
<evidence type="ECO:0000313" key="2">
    <source>
        <dbReference type="Proteomes" id="UP001595764"/>
    </source>
</evidence>
<dbReference type="Proteomes" id="UP001595764">
    <property type="component" value="Unassembled WGS sequence"/>
</dbReference>
<sequence>MTENVALPSGSEPDLIHLRNVGQMTNMSDQQIWRDAMSECVRLDRSWTLIAAALGLSKEELRKRFRPVPGRYVDPISHNEWHVRSAEQIVIAMPNTGGQTPYDGSADQFVWMAARDKLVIQLD</sequence>
<evidence type="ECO:0000313" key="1">
    <source>
        <dbReference type="EMBL" id="MFC3513615.1"/>
    </source>
</evidence>
<accession>A0ABV7QJW4</accession>
<reference evidence="2" key="1">
    <citation type="journal article" date="2019" name="Int. J. Syst. Evol. Microbiol.">
        <title>The Global Catalogue of Microorganisms (GCM) 10K type strain sequencing project: providing services to taxonomists for standard genome sequencing and annotation.</title>
        <authorList>
            <consortium name="The Broad Institute Genomics Platform"/>
            <consortium name="The Broad Institute Genome Sequencing Center for Infectious Disease"/>
            <person name="Wu L."/>
            <person name="Ma J."/>
        </authorList>
    </citation>
    <scope>NUCLEOTIDE SEQUENCE [LARGE SCALE GENOMIC DNA]</scope>
    <source>
        <strain evidence="2">CGMCC 4.7682</strain>
    </source>
</reference>
<proteinExistence type="predicted"/>
<dbReference type="RefSeq" id="WP_377896644.1">
    <property type="nucleotide sequence ID" value="NZ_JBHRWI010000030.1"/>
</dbReference>
<name>A0ABV7QJW4_9PSEU</name>
<dbReference type="EMBL" id="JBHRWI010000030">
    <property type="protein sequence ID" value="MFC3513615.1"/>
    <property type="molecule type" value="Genomic_DNA"/>
</dbReference>
<organism evidence="1 2">
    <name type="scientific">Amycolatopsis halotolerans</name>
    <dbReference type="NCBI Taxonomy" id="330083"/>
    <lineage>
        <taxon>Bacteria</taxon>
        <taxon>Bacillati</taxon>
        <taxon>Actinomycetota</taxon>
        <taxon>Actinomycetes</taxon>
        <taxon>Pseudonocardiales</taxon>
        <taxon>Pseudonocardiaceae</taxon>
        <taxon>Amycolatopsis</taxon>
    </lineage>
</organism>
<gene>
    <name evidence="1" type="ORF">ACFORO_25830</name>
</gene>
<protein>
    <submittedName>
        <fullName evidence="1">Uncharacterized protein</fullName>
    </submittedName>
</protein>